<name>A0A317EHM9_9PROT</name>
<gene>
    <name evidence="2" type="ORF">DKG74_00935</name>
</gene>
<comment type="caution">
    <text evidence="2">The sequence shown here is derived from an EMBL/GenBank/DDBJ whole genome shotgun (WGS) entry which is preliminary data.</text>
</comment>
<reference evidence="2 3" key="1">
    <citation type="submission" date="2018-05" db="EMBL/GenBank/DDBJ databases">
        <title>Zavarzinia sp. HR-AS.</title>
        <authorList>
            <person name="Lee Y."/>
            <person name="Jeon C.O."/>
        </authorList>
    </citation>
    <scope>NUCLEOTIDE SEQUENCE [LARGE SCALE GENOMIC DNA]</scope>
    <source>
        <strain evidence="2 3">HR-AS</strain>
    </source>
</reference>
<feature type="chain" id="PRO_5016448789" evidence="1">
    <location>
        <begin position="24"/>
        <end position="150"/>
    </location>
</feature>
<dbReference type="InterPro" id="IPR038695">
    <property type="entry name" value="Saro_0823-like_sf"/>
</dbReference>
<evidence type="ECO:0000256" key="1">
    <source>
        <dbReference type="SAM" id="SignalP"/>
    </source>
</evidence>
<keyword evidence="3" id="KW-1185">Reference proteome</keyword>
<dbReference type="OrthoDB" id="9808290at2"/>
<feature type="signal peptide" evidence="1">
    <location>
        <begin position="1"/>
        <end position="23"/>
    </location>
</feature>
<organism evidence="2 3">
    <name type="scientific">Zavarzinia aquatilis</name>
    <dbReference type="NCBI Taxonomy" id="2211142"/>
    <lineage>
        <taxon>Bacteria</taxon>
        <taxon>Pseudomonadati</taxon>
        <taxon>Pseudomonadota</taxon>
        <taxon>Alphaproteobacteria</taxon>
        <taxon>Rhodospirillales</taxon>
        <taxon>Zavarziniaceae</taxon>
        <taxon>Zavarzinia</taxon>
    </lineage>
</organism>
<dbReference type="EMBL" id="QGLE01000001">
    <property type="protein sequence ID" value="PWR25570.1"/>
    <property type="molecule type" value="Genomic_DNA"/>
</dbReference>
<sequence length="150" mass="16298">MIRRLFQSLLFVLSFASALPAMAATRVDDLVIATADGRNLPFRVEMALDDESRAKGLMFRQSLAPDGGMLFLWGRPVGIVMWMKNTPIPLDMLFVDQAGVIIRIARQTVPYSLDNIPAGAPALGVLEVAGGTADRLGIHAGDRMVHPAFH</sequence>
<dbReference type="Proteomes" id="UP000245461">
    <property type="component" value="Unassembled WGS sequence"/>
</dbReference>
<dbReference type="PANTHER" id="PTHR37953">
    <property type="entry name" value="UPF0127 PROTEIN MJ1496"/>
    <property type="match status" value="1"/>
</dbReference>
<dbReference type="AlphaFoldDB" id="A0A317EHM9"/>
<evidence type="ECO:0000313" key="3">
    <source>
        <dbReference type="Proteomes" id="UP000245461"/>
    </source>
</evidence>
<proteinExistence type="predicted"/>
<accession>A0A317EHM9</accession>
<dbReference type="Pfam" id="PF02643">
    <property type="entry name" value="DUF192"/>
    <property type="match status" value="1"/>
</dbReference>
<keyword evidence="1" id="KW-0732">Signal</keyword>
<dbReference type="RefSeq" id="WP_109901684.1">
    <property type="nucleotide sequence ID" value="NZ_QGLE01000001.1"/>
</dbReference>
<dbReference type="Gene3D" id="2.60.120.1140">
    <property type="entry name" value="Protein of unknown function DUF192"/>
    <property type="match status" value="1"/>
</dbReference>
<dbReference type="InterPro" id="IPR003795">
    <property type="entry name" value="DUF192"/>
</dbReference>
<protein>
    <submittedName>
        <fullName evidence="2">DUF192 domain-containing protein</fullName>
    </submittedName>
</protein>
<evidence type="ECO:0000313" key="2">
    <source>
        <dbReference type="EMBL" id="PWR25570.1"/>
    </source>
</evidence>
<dbReference type="PANTHER" id="PTHR37953:SF1">
    <property type="entry name" value="UPF0127 PROTEIN MJ1496"/>
    <property type="match status" value="1"/>
</dbReference>